<proteinExistence type="predicted"/>
<protein>
    <submittedName>
        <fullName evidence="1">Uncharacterized protein</fullName>
    </submittedName>
</protein>
<dbReference type="AlphaFoldDB" id="A0A9W8JND4"/>
<sequence>MPTSLRKMTIAHSVSKMTIAYSVTARRIRSTMCTGERRLFLASLGSLLSPSHPLASHLAPAPIQLPSSVQSAAQSIPFPHANANFTSLRVQRRAHPKSSAFQIHPKSKSVLFPGPPAMSTQRVYKPAESSFVLPPFPPATRKVKTKTDEGLGRAEATPLVLCSLFFVLRLRLR</sequence>
<dbReference type="EMBL" id="JANKHO010003918">
    <property type="protein sequence ID" value="KAJ3480091.1"/>
    <property type="molecule type" value="Genomic_DNA"/>
</dbReference>
<name>A0A9W8JND4_9AGAR</name>
<evidence type="ECO:0000313" key="1">
    <source>
        <dbReference type="EMBL" id="KAJ3480091.1"/>
    </source>
</evidence>
<comment type="caution">
    <text evidence="1">The sequence shown here is derived from an EMBL/GenBank/DDBJ whole genome shotgun (WGS) entry which is preliminary data.</text>
</comment>
<organism evidence="1 2">
    <name type="scientific">Agrocybe chaxingu</name>
    <dbReference type="NCBI Taxonomy" id="84603"/>
    <lineage>
        <taxon>Eukaryota</taxon>
        <taxon>Fungi</taxon>
        <taxon>Dikarya</taxon>
        <taxon>Basidiomycota</taxon>
        <taxon>Agaricomycotina</taxon>
        <taxon>Agaricomycetes</taxon>
        <taxon>Agaricomycetidae</taxon>
        <taxon>Agaricales</taxon>
        <taxon>Agaricineae</taxon>
        <taxon>Strophariaceae</taxon>
        <taxon>Agrocybe</taxon>
    </lineage>
</organism>
<evidence type="ECO:0000313" key="2">
    <source>
        <dbReference type="Proteomes" id="UP001148786"/>
    </source>
</evidence>
<gene>
    <name evidence="1" type="ORF">NLJ89_g12300</name>
</gene>
<keyword evidence="2" id="KW-1185">Reference proteome</keyword>
<accession>A0A9W8JND4</accession>
<dbReference type="Proteomes" id="UP001148786">
    <property type="component" value="Unassembled WGS sequence"/>
</dbReference>
<reference evidence="1" key="1">
    <citation type="submission" date="2022-07" db="EMBL/GenBank/DDBJ databases">
        <title>Genome Sequence of Agrocybe chaxingu.</title>
        <authorList>
            <person name="Buettner E."/>
        </authorList>
    </citation>
    <scope>NUCLEOTIDE SEQUENCE</scope>
    <source>
        <strain evidence="1">MP-N11</strain>
    </source>
</reference>